<dbReference type="CDD" id="cd06530">
    <property type="entry name" value="S26_SPase_I"/>
    <property type="match status" value="1"/>
</dbReference>
<dbReference type="PANTHER" id="PTHR43390">
    <property type="entry name" value="SIGNAL PEPTIDASE I"/>
    <property type="match status" value="1"/>
</dbReference>
<proteinExistence type="inferred from homology"/>
<dbReference type="EMBL" id="VVZB01000168">
    <property type="protein sequence ID" value="KAA5377681.1"/>
    <property type="molecule type" value="Genomic_DNA"/>
</dbReference>
<dbReference type="InterPro" id="IPR036286">
    <property type="entry name" value="LexA/Signal_pep-like_sf"/>
</dbReference>
<dbReference type="GO" id="GO:0004252">
    <property type="term" value="F:serine-type endopeptidase activity"/>
    <property type="evidence" value="ECO:0007669"/>
    <property type="project" value="InterPro"/>
</dbReference>
<dbReference type="Pfam" id="PF10502">
    <property type="entry name" value="Peptidase_S26"/>
    <property type="match status" value="1"/>
</dbReference>
<evidence type="ECO:0000313" key="8">
    <source>
        <dbReference type="EMBL" id="KAA5377681.1"/>
    </source>
</evidence>
<dbReference type="PROSITE" id="PS00761">
    <property type="entry name" value="SPASE_I_3"/>
    <property type="match status" value="1"/>
</dbReference>
<evidence type="ECO:0000259" key="7">
    <source>
        <dbReference type="Pfam" id="PF10502"/>
    </source>
</evidence>
<dbReference type="SUPFAM" id="SSF51306">
    <property type="entry name" value="LexA/Signal peptidase"/>
    <property type="match status" value="1"/>
</dbReference>
<dbReference type="GO" id="GO:0016020">
    <property type="term" value="C:membrane"/>
    <property type="evidence" value="ECO:0007669"/>
    <property type="project" value="InterPro"/>
</dbReference>
<reference evidence="8 9" key="1">
    <citation type="journal article" date="2019" name="Nat. Med.">
        <title>A library of human gut bacterial isolates paired with longitudinal multiomics data enables mechanistic microbiome research.</title>
        <authorList>
            <person name="Poyet M."/>
            <person name="Groussin M."/>
            <person name="Gibbons S.M."/>
            <person name="Avila-Pacheco J."/>
            <person name="Jiang X."/>
            <person name="Kearney S.M."/>
            <person name="Perrotta A.R."/>
            <person name="Berdy B."/>
            <person name="Zhao S."/>
            <person name="Lieberman T.D."/>
            <person name="Swanson P.K."/>
            <person name="Smith M."/>
            <person name="Roesemann S."/>
            <person name="Alexander J.E."/>
            <person name="Rich S.A."/>
            <person name="Livny J."/>
            <person name="Vlamakis H."/>
            <person name="Clish C."/>
            <person name="Bullock K."/>
            <person name="Deik A."/>
            <person name="Scott J."/>
            <person name="Pierce K.A."/>
            <person name="Xavier R.J."/>
            <person name="Alm E.J."/>
        </authorList>
    </citation>
    <scope>NUCLEOTIDE SEQUENCE [LARGE SCALE GENOMIC DNA]</scope>
    <source>
        <strain evidence="8 9">BIOML-A5</strain>
    </source>
</reference>
<dbReference type="InterPro" id="IPR019533">
    <property type="entry name" value="Peptidase_S26"/>
</dbReference>
<comment type="catalytic activity">
    <reaction evidence="1">
        <text>Cleavage of hydrophobic, N-terminal signal or leader sequences from secreted and periplasmic proteins.</text>
        <dbReference type="EC" id="3.4.21.89"/>
    </reaction>
</comment>
<evidence type="ECO:0000256" key="1">
    <source>
        <dbReference type="ARBA" id="ARBA00000677"/>
    </source>
</evidence>
<keyword evidence="5" id="KW-0378">Hydrolase</keyword>
<evidence type="ECO:0000256" key="4">
    <source>
        <dbReference type="ARBA" id="ARBA00019232"/>
    </source>
</evidence>
<dbReference type="GO" id="GO:0009003">
    <property type="term" value="F:signal peptidase activity"/>
    <property type="evidence" value="ECO:0007669"/>
    <property type="project" value="UniProtKB-EC"/>
</dbReference>
<dbReference type="RefSeq" id="WP_202183637.1">
    <property type="nucleotide sequence ID" value="NZ_VVZB01000168.1"/>
</dbReference>
<name>A0A5M5ZMB1_9BACT</name>
<dbReference type="EC" id="3.4.21.89" evidence="3"/>
<dbReference type="InterPro" id="IPR019758">
    <property type="entry name" value="Pept_S26A_signal_pept_1_CS"/>
</dbReference>
<dbReference type="GO" id="GO:0006465">
    <property type="term" value="P:signal peptide processing"/>
    <property type="evidence" value="ECO:0007669"/>
    <property type="project" value="InterPro"/>
</dbReference>
<protein>
    <recommendedName>
        <fullName evidence="4">Signal peptidase I</fullName>
        <ecNumber evidence="3">3.4.21.89</ecNumber>
    </recommendedName>
    <alternativeName>
        <fullName evidence="6">Leader peptidase I</fullName>
    </alternativeName>
</protein>
<dbReference type="InterPro" id="IPR000223">
    <property type="entry name" value="Pept_S26A_signal_pept_1"/>
</dbReference>
<dbReference type="Proteomes" id="UP000347681">
    <property type="component" value="Unassembled WGS sequence"/>
</dbReference>
<feature type="domain" description="Peptidase S26" evidence="7">
    <location>
        <begin position="83"/>
        <end position="118"/>
    </location>
</feature>
<dbReference type="Gene3D" id="2.10.109.10">
    <property type="entry name" value="Umud Fragment, subunit A"/>
    <property type="match status" value="1"/>
</dbReference>
<evidence type="ECO:0000256" key="3">
    <source>
        <dbReference type="ARBA" id="ARBA00013208"/>
    </source>
</evidence>
<comment type="similarity">
    <text evidence="2">Belongs to the peptidase S26 family.</text>
</comment>
<comment type="caution">
    <text evidence="8">The sequence shown here is derived from an EMBL/GenBank/DDBJ whole genome shotgun (WGS) entry which is preliminary data.</text>
</comment>
<sequence length="145" mass="17159">SNIIIEPGEFSGQMYPLNLYTKWDRNNYGPIWIPAKGATIKLTEDNLPIYERCIVAYEGNKLEVKEDGIYINGEKTDSYTFNMDYYWMMGDNRDKSADSRYWGFVPEDHVVGKPIVVWLSLDKDRNWFDGKIRWNRIFKWVDGIK</sequence>
<evidence type="ECO:0000313" key="9">
    <source>
        <dbReference type="Proteomes" id="UP000347681"/>
    </source>
</evidence>
<evidence type="ECO:0000256" key="5">
    <source>
        <dbReference type="ARBA" id="ARBA00022801"/>
    </source>
</evidence>
<dbReference type="PANTHER" id="PTHR43390:SF1">
    <property type="entry name" value="CHLOROPLAST PROCESSING PEPTIDASE"/>
    <property type="match status" value="1"/>
</dbReference>
<accession>A0A5M5ZMB1</accession>
<evidence type="ECO:0000256" key="2">
    <source>
        <dbReference type="ARBA" id="ARBA00009370"/>
    </source>
</evidence>
<organism evidence="8 9">
    <name type="scientific">Phocaeicola dorei</name>
    <dbReference type="NCBI Taxonomy" id="357276"/>
    <lineage>
        <taxon>Bacteria</taxon>
        <taxon>Pseudomonadati</taxon>
        <taxon>Bacteroidota</taxon>
        <taxon>Bacteroidia</taxon>
        <taxon>Bacteroidales</taxon>
        <taxon>Bacteroidaceae</taxon>
        <taxon>Phocaeicola</taxon>
    </lineage>
</organism>
<dbReference type="AlphaFoldDB" id="A0A5M5ZMB1"/>
<feature type="non-terminal residue" evidence="8">
    <location>
        <position position="1"/>
    </location>
</feature>
<evidence type="ECO:0000256" key="6">
    <source>
        <dbReference type="ARBA" id="ARBA00029906"/>
    </source>
</evidence>
<gene>
    <name evidence="8" type="ORF">F2Y61_24915</name>
</gene>